<evidence type="ECO:0000313" key="2">
    <source>
        <dbReference type="Proteomes" id="UP000296049"/>
    </source>
</evidence>
<dbReference type="AlphaFoldDB" id="R0M0V7"/>
<dbReference type="Proteomes" id="UP000296049">
    <property type="component" value="Unassembled WGS sequence"/>
</dbReference>
<evidence type="ECO:0000313" key="1">
    <source>
        <dbReference type="EMBL" id="EOB07735.1"/>
    </source>
</evidence>
<gene>
    <name evidence="1" type="ORF">Anapl_06722</name>
</gene>
<dbReference type="EMBL" id="KB742497">
    <property type="protein sequence ID" value="EOB07735.1"/>
    <property type="molecule type" value="Genomic_DNA"/>
</dbReference>
<organism evidence="1 2">
    <name type="scientific">Anas platyrhynchos</name>
    <name type="common">Mallard</name>
    <name type="synonym">Anas boschas</name>
    <dbReference type="NCBI Taxonomy" id="8839"/>
    <lineage>
        <taxon>Eukaryota</taxon>
        <taxon>Metazoa</taxon>
        <taxon>Chordata</taxon>
        <taxon>Craniata</taxon>
        <taxon>Vertebrata</taxon>
        <taxon>Euteleostomi</taxon>
        <taxon>Archelosauria</taxon>
        <taxon>Archosauria</taxon>
        <taxon>Dinosauria</taxon>
        <taxon>Saurischia</taxon>
        <taxon>Theropoda</taxon>
        <taxon>Coelurosauria</taxon>
        <taxon>Aves</taxon>
        <taxon>Neognathae</taxon>
        <taxon>Galloanserae</taxon>
        <taxon>Anseriformes</taxon>
        <taxon>Anatidae</taxon>
        <taxon>Anatinae</taxon>
        <taxon>Anas</taxon>
    </lineage>
</organism>
<reference evidence="2" key="1">
    <citation type="journal article" date="2013" name="Nat. Genet.">
        <title>The duck genome and transcriptome provide insight into an avian influenza virus reservoir species.</title>
        <authorList>
            <person name="Huang Y."/>
            <person name="Li Y."/>
            <person name="Burt D.W."/>
            <person name="Chen H."/>
            <person name="Zhang Y."/>
            <person name="Qian W."/>
            <person name="Kim H."/>
            <person name="Gan S."/>
            <person name="Zhao Y."/>
            <person name="Li J."/>
            <person name="Yi K."/>
            <person name="Feng H."/>
            <person name="Zhu P."/>
            <person name="Li B."/>
            <person name="Liu Q."/>
            <person name="Fairley S."/>
            <person name="Magor K.E."/>
            <person name="Du Z."/>
            <person name="Hu X."/>
            <person name="Goodman L."/>
            <person name="Tafer H."/>
            <person name="Vignal A."/>
            <person name="Lee T."/>
            <person name="Kim K.W."/>
            <person name="Sheng Z."/>
            <person name="An Y."/>
            <person name="Searle S."/>
            <person name="Herrero J."/>
            <person name="Groenen M.A."/>
            <person name="Crooijmans R.P."/>
            <person name="Faraut T."/>
            <person name="Cai Q."/>
            <person name="Webster R.G."/>
            <person name="Aldridge J.R."/>
            <person name="Warren W.C."/>
            <person name="Bartschat S."/>
            <person name="Kehr S."/>
            <person name="Marz M."/>
            <person name="Stadler P.F."/>
            <person name="Smith J."/>
            <person name="Kraus R.H."/>
            <person name="Zhao Y."/>
            <person name="Ren L."/>
            <person name="Fei J."/>
            <person name="Morisson M."/>
            <person name="Kaiser P."/>
            <person name="Griffin D.K."/>
            <person name="Rao M."/>
            <person name="Pitel F."/>
            <person name="Wang J."/>
            <person name="Li N."/>
        </authorList>
    </citation>
    <scope>NUCLEOTIDE SEQUENCE [LARGE SCALE GENOMIC DNA]</scope>
</reference>
<protein>
    <submittedName>
        <fullName evidence="1">Uncharacterized protein</fullName>
    </submittedName>
</protein>
<keyword evidence="2" id="KW-1185">Reference proteome</keyword>
<sequence>MNLKGDYYEPLIHVTEAEANVTTGRAIPRSSFISRSSRHSFHASRGDAEHRGTINVSWRRLLFISSPPLPFQALLLPGYSTTPGWLQTHSIYGNTKLSLNRMKNE</sequence>
<proteinExistence type="predicted"/>
<accession>R0M0V7</accession>
<name>R0M0V7_ANAPL</name>